<protein>
    <submittedName>
        <fullName evidence="1">Uncharacterized protein</fullName>
    </submittedName>
</protein>
<dbReference type="EMBL" id="LT607412">
    <property type="protein sequence ID" value="SCF09749.1"/>
    <property type="molecule type" value="Genomic_DNA"/>
</dbReference>
<reference evidence="2" key="1">
    <citation type="submission" date="2016-06" db="EMBL/GenBank/DDBJ databases">
        <authorList>
            <person name="Varghese N."/>
            <person name="Submissions Spin"/>
        </authorList>
    </citation>
    <scope>NUCLEOTIDE SEQUENCE [LARGE SCALE GENOMIC DNA]</scope>
    <source>
        <strain evidence="2">DSM 44875</strain>
    </source>
</reference>
<dbReference type="OrthoDB" id="3307145at2"/>
<proteinExistence type="predicted"/>
<sequence length="781" mass="82264">MTDIRVPVDGADPSVERNLVDQLEGPYPGSVRRVVVPIGATGTAAVDWTSRHPLLTVVLRRDLVEETVRVTVTVGPGGAGERVLPPVVFAQWSAAGASVPGYVPDTADEPLVAPFTVAVAVERAVGGGAYTAVTGAALTALVELAVLEGNLGRLLYLVSHEKHRLRRAAREVHAYRTLAHARRDALDRIGADVGVARFVDELVHEPASGEVYARRLAPPAREPDSAYAHRLGLYRRFLLPTPGAVRRLLNGPGADTDPNTGLFADLPGGARFTVREDDDRFAVAIRLVAAGDPQHRTNFLAQLRRDRLVLPANTPPNNTVHAGRALPASRLAEVTALRASLRQSYAFGSGHGVAPPLAVALDRAGRVCRALGSTAVWQVTRAQDDAGGSRYELGLGVDLTPPTAAQATDLRNRVLDTGRAATADRTAEALIAAARAAGVPTVAADGELAWLWRVCGVQTAHRVSTAGLYLSHLPTRGLAVTAPVTAAVGADTAVEAQFHAPGDPGGNALLLAGLTAARAAWTGAGEPAWTSLTDAAARTRWAAVPTRSAGQPVDQVLAAAGLPAVREPAPVVAALNRLPDELVETIELPAALAAALVAGQPAAADRLARLVGLLRDQHLAAALPLVETGNRVLLVCSVIGLPQAGLNLAERRATGFRWYTVGIGGGTAEIKAVGARTTLRPTHAGLVAVVALSYVRTGLTDPYEFRVELPDGVPLTLAQYERLMNALTRVCPLGVEINTFGIRRDHVDLDADGDAEPLRPAVARTFRTFQQRRHRGVYDQL</sequence>
<name>A0A1C4XMI6_9ACTN</name>
<dbReference type="RefSeq" id="WP_089020732.1">
    <property type="nucleotide sequence ID" value="NZ_LT607412.1"/>
</dbReference>
<accession>A0A1C4XMI6</accession>
<dbReference type="Proteomes" id="UP000198243">
    <property type="component" value="Chromosome I"/>
</dbReference>
<organism evidence="1 2">
    <name type="scientific">Micromonospora coriariae</name>
    <dbReference type="NCBI Taxonomy" id="285665"/>
    <lineage>
        <taxon>Bacteria</taxon>
        <taxon>Bacillati</taxon>
        <taxon>Actinomycetota</taxon>
        <taxon>Actinomycetes</taxon>
        <taxon>Micromonosporales</taxon>
        <taxon>Micromonosporaceae</taxon>
        <taxon>Micromonospora</taxon>
    </lineage>
</organism>
<gene>
    <name evidence="1" type="ORF">GA0070607_5508</name>
</gene>
<evidence type="ECO:0000313" key="2">
    <source>
        <dbReference type="Proteomes" id="UP000198243"/>
    </source>
</evidence>
<dbReference type="AlphaFoldDB" id="A0A1C4XMI6"/>
<evidence type="ECO:0000313" key="1">
    <source>
        <dbReference type="EMBL" id="SCF09749.1"/>
    </source>
</evidence>
<keyword evidence="2" id="KW-1185">Reference proteome</keyword>